<dbReference type="eggNOG" id="COG5421">
    <property type="taxonomic scope" value="Bacteria"/>
</dbReference>
<dbReference type="STRING" id="869213.GCA_000517085_01471"/>
<name>W7Y232_9BACT</name>
<comment type="caution">
    <text evidence="1">The sequence shown here is derived from an EMBL/GenBank/DDBJ whole genome shotgun (WGS) entry which is preliminary data.</text>
</comment>
<evidence type="ECO:0000313" key="2">
    <source>
        <dbReference type="Proteomes" id="UP000019402"/>
    </source>
</evidence>
<dbReference type="EMBL" id="BAMD01000004">
    <property type="protein sequence ID" value="GAF02017.1"/>
    <property type="molecule type" value="Genomic_DNA"/>
</dbReference>
<keyword evidence="2" id="KW-1185">Reference proteome</keyword>
<dbReference type="RefSeq" id="WP_027471284.1">
    <property type="nucleotide sequence ID" value="NZ_BAMD01000004.1"/>
</dbReference>
<evidence type="ECO:0000313" key="1">
    <source>
        <dbReference type="EMBL" id="GAF02017.1"/>
    </source>
</evidence>
<reference evidence="1 2" key="1">
    <citation type="journal article" date="2014" name="Genome Announc.">
        <title>Draft Genome Sequence of Cytophaga fermentans JCM 21142T, a Facultative Anaerobe Isolated from Marine Mud.</title>
        <authorList>
            <person name="Starns D."/>
            <person name="Oshima K."/>
            <person name="Suda W."/>
            <person name="Iino T."/>
            <person name="Yuki M."/>
            <person name="Inoue J."/>
            <person name="Kitamura K."/>
            <person name="Iida T."/>
            <person name="Darby A."/>
            <person name="Hattori M."/>
            <person name="Ohkuma M."/>
        </authorList>
    </citation>
    <scope>NUCLEOTIDE SEQUENCE [LARGE SCALE GENOMIC DNA]</scope>
    <source>
        <strain evidence="1 2">JCM 21142</strain>
    </source>
</reference>
<proteinExistence type="predicted"/>
<protein>
    <submittedName>
        <fullName evidence="1">Uncharacterized protein</fullName>
    </submittedName>
</protein>
<gene>
    <name evidence="1" type="ORF">JCM21142_1642</name>
</gene>
<sequence length="112" mass="12799">MYFKVSMRKNPESGVYSGYYRLVESYPNEDGRVSHRTMVNAGYLDDLNANQLVVIQKLITEKAENCNNPLFTYQESDDSLVNSLCKETPDRKASGCIINKMVGKRKHRNQCA</sequence>
<organism evidence="1 2">
    <name type="scientific">Saccharicrinis fermentans DSM 9555 = JCM 21142</name>
    <dbReference type="NCBI Taxonomy" id="869213"/>
    <lineage>
        <taxon>Bacteria</taxon>
        <taxon>Pseudomonadati</taxon>
        <taxon>Bacteroidota</taxon>
        <taxon>Bacteroidia</taxon>
        <taxon>Marinilabiliales</taxon>
        <taxon>Marinilabiliaceae</taxon>
        <taxon>Saccharicrinis</taxon>
    </lineage>
</organism>
<dbReference type="Proteomes" id="UP000019402">
    <property type="component" value="Unassembled WGS sequence"/>
</dbReference>
<accession>W7Y232</accession>
<dbReference type="AlphaFoldDB" id="W7Y232"/>